<dbReference type="Proteomes" id="UP000295097">
    <property type="component" value="Unassembled WGS sequence"/>
</dbReference>
<organism evidence="2 3">
    <name type="scientific">Martelella mediterranea</name>
    <dbReference type="NCBI Taxonomy" id="293089"/>
    <lineage>
        <taxon>Bacteria</taxon>
        <taxon>Pseudomonadati</taxon>
        <taxon>Pseudomonadota</taxon>
        <taxon>Alphaproteobacteria</taxon>
        <taxon>Hyphomicrobiales</taxon>
        <taxon>Aurantimonadaceae</taxon>
        <taxon>Martelella</taxon>
    </lineage>
</organism>
<evidence type="ECO:0000313" key="2">
    <source>
        <dbReference type="EMBL" id="TCT28157.1"/>
    </source>
</evidence>
<keyword evidence="3" id="KW-1185">Reference proteome</keyword>
<name>A0A4R3NIQ3_9HYPH</name>
<comment type="caution">
    <text evidence="2">The sequence shown here is derived from an EMBL/GenBank/DDBJ whole genome shotgun (WGS) entry which is preliminary data.</text>
</comment>
<dbReference type="OrthoDB" id="9101345at2"/>
<dbReference type="AlphaFoldDB" id="A0A4R3NIQ3"/>
<sequence length="91" mass="9950">MTAGLQTFDAAGRLLLDTSTYCGRFLGRVSFSASGSLVDARLTEGMPFYMTAPLTTQYDLLDVSFSGNTLIWNVGINYFGTTFTIFYGLYG</sequence>
<keyword evidence="1" id="KW-1133">Transmembrane helix</keyword>
<dbReference type="EMBL" id="SMAR01000066">
    <property type="protein sequence ID" value="TCT28157.1"/>
    <property type="molecule type" value="Genomic_DNA"/>
</dbReference>
<keyword evidence="1" id="KW-0472">Membrane</keyword>
<dbReference type="RefSeq" id="WP_132314283.1">
    <property type="nucleotide sequence ID" value="NZ_SMAR01000066.1"/>
</dbReference>
<reference evidence="2 3" key="1">
    <citation type="submission" date="2019-03" db="EMBL/GenBank/DDBJ databases">
        <title>Freshwater and sediment microbial communities from various areas in North America, analyzing microbe dynamics in response to fracking.</title>
        <authorList>
            <person name="Lamendella R."/>
        </authorList>
    </citation>
    <scope>NUCLEOTIDE SEQUENCE [LARGE SCALE GENOMIC DNA]</scope>
    <source>
        <strain evidence="2 3">175.2</strain>
    </source>
</reference>
<proteinExistence type="predicted"/>
<accession>A0A4R3NIQ3</accession>
<feature type="transmembrane region" description="Helical" evidence="1">
    <location>
        <begin position="70"/>
        <end position="90"/>
    </location>
</feature>
<keyword evidence="1" id="KW-0812">Transmembrane</keyword>
<protein>
    <submittedName>
        <fullName evidence="2">Uncharacterized protein</fullName>
    </submittedName>
</protein>
<evidence type="ECO:0000313" key="3">
    <source>
        <dbReference type="Proteomes" id="UP000295097"/>
    </source>
</evidence>
<gene>
    <name evidence="2" type="ORF">EDC90_10665</name>
</gene>
<evidence type="ECO:0000256" key="1">
    <source>
        <dbReference type="SAM" id="Phobius"/>
    </source>
</evidence>